<feature type="transmembrane region" description="Helical" evidence="1">
    <location>
        <begin position="6"/>
        <end position="26"/>
    </location>
</feature>
<dbReference type="RefSeq" id="WP_020281528.1">
    <property type="nucleotide sequence ID" value="NZ_AZED01000003.1"/>
</dbReference>
<gene>
    <name evidence="2" type="ORF">LOT_1626</name>
</gene>
<protein>
    <submittedName>
        <fullName evidence="2">Uncharacterized protein</fullName>
    </submittedName>
</protein>
<keyword evidence="1" id="KW-0812">Transmembrane</keyword>
<evidence type="ECO:0000313" key="3">
    <source>
        <dbReference type="Proteomes" id="UP000016361"/>
    </source>
</evidence>
<evidence type="ECO:0000313" key="2">
    <source>
        <dbReference type="EMBL" id="GAD17088.1"/>
    </source>
</evidence>
<accession>S4NSY5</accession>
<keyword evidence="1" id="KW-0472">Membrane</keyword>
<keyword evidence="3" id="KW-1185">Reference proteome</keyword>
<dbReference type="GeneID" id="301049008"/>
<proteinExistence type="predicted"/>
<sequence>MFLLKLVAIYVFSILVAITINALLYVECYRKSKDGVYPTSLHDIFYRRE</sequence>
<keyword evidence="1" id="KW-1133">Transmembrane helix</keyword>
<dbReference type="Proteomes" id="UP000016361">
    <property type="component" value="Unassembled WGS sequence"/>
</dbReference>
<dbReference type="EMBL" id="BASH01000005">
    <property type="protein sequence ID" value="GAD17088.1"/>
    <property type="molecule type" value="Genomic_DNA"/>
</dbReference>
<reference evidence="3" key="1">
    <citation type="journal article" date="2013" name="Genome Announc.">
        <title>Draft Genome Sequence of D-Branched-Chain Amino Acid Producer Lactobacillus otakiensis JCM 15040T, Isolated from a Traditional Japanese Pickle.</title>
        <authorList>
            <person name="Doi K."/>
            <person name="Mori K."/>
            <person name="Mutaguchi Y."/>
            <person name="Tashiro K."/>
            <person name="Fujino Y."/>
            <person name="Ohmori T."/>
            <person name="Kuhara S."/>
            <person name="Ohshima T."/>
        </authorList>
    </citation>
    <scope>NUCLEOTIDE SEQUENCE [LARGE SCALE GENOMIC DNA]</scope>
    <source>
        <strain evidence="3">JCM 15040</strain>
    </source>
</reference>
<evidence type="ECO:0000256" key="1">
    <source>
        <dbReference type="SAM" id="Phobius"/>
    </source>
</evidence>
<dbReference type="AlphaFoldDB" id="S4NSY5"/>
<organism evidence="2 3">
    <name type="scientific">Lentilactobacillus otakiensis DSM 19908 = JCM 15040</name>
    <dbReference type="NCBI Taxonomy" id="1423780"/>
    <lineage>
        <taxon>Bacteria</taxon>
        <taxon>Bacillati</taxon>
        <taxon>Bacillota</taxon>
        <taxon>Bacilli</taxon>
        <taxon>Lactobacillales</taxon>
        <taxon>Lactobacillaceae</taxon>
        <taxon>Lentilactobacillus</taxon>
    </lineage>
</organism>
<comment type="caution">
    <text evidence="2">The sequence shown here is derived from an EMBL/GenBank/DDBJ whole genome shotgun (WGS) entry which is preliminary data.</text>
</comment>
<name>S4NSY5_9LACO</name>